<organism evidence="2 3">
    <name type="scientific">Salinivirga cyanobacteriivorans</name>
    <dbReference type="NCBI Taxonomy" id="1307839"/>
    <lineage>
        <taxon>Bacteria</taxon>
        <taxon>Pseudomonadati</taxon>
        <taxon>Bacteroidota</taxon>
        <taxon>Bacteroidia</taxon>
        <taxon>Bacteroidales</taxon>
        <taxon>Salinivirgaceae</taxon>
        <taxon>Salinivirga</taxon>
    </lineage>
</organism>
<dbReference type="PANTHER" id="PTHR11106">
    <property type="entry name" value="GANGLIOSIDE INDUCED DIFFERENTIATION ASSOCIATED PROTEIN 2-RELATED"/>
    <property type="match status" value="1"/>
</dbReference>
<gene>
    <name evidence="2" type="primary">ymdB</name>
    <name evidence="2" type="ORF">L21SP5_01278</name>
</gene>
<accession>A0A0S2HY64</accession>
<dbReference type="AlphaFoldDB" id="A0A0S2HY64"/>
<dbReference type="PANTHER" id="PTHR11106:SF27">
    <property type="entry name" value="MACRO DOMAIN-CONTAINING PROTEIN"/>
    <property type="match status" value="1"/>
</dbReference>
<keyword evidence="2" id="KW-0378">Hydrolase</keyword>
<dbReference type="OrthoDB" id="6194521at2"/>
<dbReference type="NCBIfam" id="NF001664">
    <property type="entry name" value="PRK00431.1-6"/>
    <property type="match status" value="1"/>
</dbReference>
<dbReference type="KEGG" id="blq:L21SP5_01278"/>
<name>A0A0S2HY64_9BACT</name>
<sequence>MSKPGNNKIEAIQGDITQIETDAIVNAANSALKGGGGVDGAIHRAGGPEILEECKSIVAKNGKLPTGEAVITTGGALKAKYVIHTPGPVWQGGHKNEPVELANSYHNSLKVAEENNCKTVAFPNISTGIYGFPKDRAAAIAVKTIREYIQKTTSIQKVYLVCFDNENYDWVQKNL</sequence>
<dbReference type="InterPro" id="IPR002589">
    <property type="entry name" value="Macro_dom"/>
</dbReference>
<protein>
    <submittedName>
        <fullName evidence="2">O-acetyl-ADP-ribose deacetylase</fullName>
        <ecNumber evidence="2">3.5.1.-</ecNumber>
    </submittedName>
</protein>
<evidence type="ECO:0000313" key="2">
    <source>
        <dbReference type="EMBL" id="ALO14932.1"/>
    </source>
</evidence>
<dbReference type="STRING" id="1307839.L21SP5_01278"/>
<dbReference type="SUPFAM" id="SSF52949">
    <property type="entry name" value="Macro domain-like"/>
    <property type="match status" value="1"/>
</dbReference>
<dbReference type="EC" id="3.5.1.-" evidence="2"/>
<dbReference type="SMART" id="SM00506">
    <property type="entry name" value="A1pp"/>
    <property type="match status" value="1"/>
</dbReference>
<dbReference type="Proteomes" id="UP000064893">
    <property type="component" value="Chromosome"/>
</dbReference>
<dbReference type="RefSeq" id="WP_057952443.1">
    <property type="nucleotide sequence ID" value="NZ_CP013118.1"/>
</dbReference>
<dbReference type="PROSITE" id="PS51154">
    <property type="entry name" value="MACRO"/>
    <property type="match status" value="1"/>
</dbReference>
<feature type="domain" description="Macro" evidence="1">
    <location>
        <begin position="1"/>
        <end position="175"/>
    </location>
</feature>
<dbReference type="CDD" id="cd02908">
    <property type="entry name" value="Macro_OAADPr_deacetylase"/>
    <property type="match status" value="1"/>
</dbReference>
<dbReference type="EMBL" id="CP013118">
    <property type="protein sequence ID" value="ALO14932.1"/>
    <property type="molecule type" value="Genomic_DNA"/>
</dbReference>
<dbReference type="GO" id="GO:0016787">
    <property type="term" value="F:hydrolase activity"/>
    <property type="evidence" value="ECO:0007669"/>
    <property type="project" value="UniProtKB-KW"/>
</dbReference>
<keyword evidence="3" id="KW-1185">Reference proteome</keyword>
<evidence type="ECO:0000259" key="1">
    <source>
        <dbReference type="PROSITE" id="PS51154"/>
    </source>
</evidence>
<evidence type="ECO:0000313" key="3">
    <source>
        <dbReference type="Proteomes" id="UP000064893"/>
    </source>
</evidence>
<dbReference type="Pfam" id="PF01661">
    <property type="entry name" value="Macro"/>
    <property type="match status" value="1"/>
</dbReference>
<dbReference type="InterPro" id="IPR043472">
    <property type="entry name" value="Macro_dom-like"/>
</dbReference>
<dbReference type="Gene3D" id="3.40.220.10">
    <property type="entry name" value="Leucine Aminopeptidase, subunit E, domain 1"/>
    <property type="match status" value="1"/>
</dbReference>
<reference evidence="2 3" key="1">
    <citation type="submission" date="2015-11" db="EMBL/GenBank/DDBJ databases">
        <title>Description and complete genome sequence of a novel strain predominating in hypersaline microbial mats and representing a new family of the Bacteriodetes phylum.</title>
        <authorList>
            <person name="Spring S."/>
            <person name="Bunk B."/>
            <person name="Sproer C."/>
            <person name="Klenk H.-P."/>
        </authorList>
    </citation>
    <scope>NUCLEOTIDE SEQUENCE [LARGE SCALE GENOMIC DNA]</scope>
    <source>
        <strain evidence="2 3">L21-Spi-D4</strain>
    </source>
</reference>
<proteinExistence type="predicted"/>
<dbReference type="PATRIC" id="fig|1307839.3.peg.1370"/>